<organism evidence="8">
    <name type="scientific">Echinostoma caproni</name>
    <dbReference type="NCBI Taxonomy" id="27848"/>
    <lineage>
        <taxon>Eukaryota</taxon>
        <taxon>Metazoa</taxon>
        <taxon>Spiralia</taxon>
        <taxon>Lophotrochozoa</taxon>
        <taxon>Platyhelminthes</taxon>
        <taxon>Trematoda</taxon>
        <taxon>Digenea</taxon>
        <taxon>Plagiorchiida</taxon>
        <taxon>Echinostomata</taxon>
        <taxon>Echinostomatoidea</taxon>
        <taxon>Echinostomatidae</taxon>
        <taxon>Echinostoma</taxon>
    </lineage>
</organism>
<dbReference type="Pfam" id="PF00750">
    <property type="entry name" value="tRNA-synt_1d"/>
    <property type="match status" value="1"/>
</dbReference>
<dbReference type="InterPro" id="IPR035684">
    <property type="entry name" value="ArgRS_core"/>
</dbReference>
<dbReference type="Proteomes" id="UP000272942">
    <property type="component" value="Unassembled WGS sequence"/>
</dbReference>
<feature type="signal peptide" evidence="4">
    <location>
        <begin position="1"/>
        <end position="20"/>
    </location>
</feature>
<keyword evidence="3" id="KW-0648">Protein biosynthesis</keyword>
<dbReference type="EMBL" id="UZAN01051487">
    <property type="protein sequence ID" value="VDP88934.1"/>
    <property type="molecule type" value="Genomic_DNA"/>
</dbReference>
<feature type="chain" id="PRO_5043138251" description="Probable arginine--tRNA ligase, mitochondrial" evidence="4">
    <location>
        <begin position="21"/>
        <end position="263"/>
    </location>
</feature>
<evidence type="ECO:0000256" key="1">
    <source>
        <dbReference type="ARBA" id="ARBA00039495"/>
    </source>
</evidence>
<dbReference type="GO" id="GO:0005739">
    <property type="term" value="C:mitochondrion"/>
    <property type="evidence" value="ECO:0007669"/>
    <property type="project" value="TreeGrafter"/>
</dbReference>
<keyword evidence="3" id="KW-0547">Nucleotide-binding</keyword>
<keyword evidence="3" id="KW-0067">ATP-binding</keyword>
<dbReference type="GO" id="GO:0006420">
    <property type="term" value="P:arginyl-tRNA aminoacylation"/>
    <property type="evidence" value="ECO:0007669"/>
    <property type="project" value="InterPro"/>
</dbReference>
<evidence type="ECO:0000259" key="5">
    <source>
        <dbReference type="Pfam" id="PF00750"/>
    </source>
</evidence>
<dbReference type="Gene3D" id="3.40.50.620">
    <property type="entry name" value="HUPs"/>
    <property type="match status" value="1"/>
</dbReference>
<dbReference type="GO" id="GO:0004814">
    <property type="term" value="F:arginine-tRNA ligase activity"/>
    <property type="evidence" value="ECO:0007669"/>
    <property type="project" value="InterPro"/>
</dbReference>
<evidence type="ECO:0000256" key="4">
    <source>
        <dbReference type="SAM" id="SignalP"/>
    </source>
</evidence>
<protein>
    <recommendedName>
        <fullName evidence="1">Probable arginine--tRNA ligase, mitochondrial</fullName>
    </recommendedName>
</protein>
<keyword evidence="7" id="KW-1185">Reference proteome</keyword>
<dbReference type="PANTHER" id="PTHR11956">
    <property type="entry name" value="ARGINYL-TRNA SYNTHETASE"/>
    <property type="match status" value="1"/>
</dbReference>
<evidence type="ECO:0000256" key="2">
    <source>
        <dbReference type="ARBA" id="ARBA00049595"/>
    </source>
</evidence>
<feature type="domain" description="Arginyl-tRNA synthetase catalytic core" evidence="5">
    <location>
        <begin position="14"/>
        <end position="123"/>
    </location>
</feature>
<keyword evidence="4" id="KW-0732">Signal</keyword>
<comment type="similarity">
    <text evidence="3">Belongs to the class-I aminoacyl-tRNA synthetase family.</text>
</comment>
<reference evidence="6 7" key="2">
    <citation type="submission" date="2018-11" db="EMBL/GenBank/DDBJ databases">
        <authorList>
            <consortium name="Pathogen Informatics"/>
        </authorList>
    </citation>
    <scope>NUCLEOTIDE SEQUENCE [LARGE SCALE GENOMIC DNA]</scope>
    <source>
        <strain evidence="6 7">Egypt</strain>
    </source>
</reference>
<accession>A0A183AXT6</accession>
<dbReference type="OrthoDB" id="68056at2759"/>
<name>A0A183AXT6_9TREM</name>
<evidence type="ECO:0000313" key="8">
    <source>
        <dbReference type="WBParaSite" id="ECPE_0001180601-mRNA-1"/>
    </source>
</evidence>
<dbReference type="InterPro" id="IPR014729">
    <property type="entry name" value="Rossmann-like_a/b/a_fold"/>
</dbReference>
<dbReference type="GO" id="GO:0005524">
    <property type="term" value="F:ATP binding"/>
    <property type="evidence" value="ECO:0007669"/>
    <property type="project" value="UniProtKB-KW"/>
</dbReference>
<reference evidence="8" key="1">
    <citation type="submission" date="2016-06" db="UniProtKB">
        <authorList>
            <consortium name="WormBaseParasite"/>
        </authorList>
    </citation>
    <scope>IDENTIFICATION</scope>
</reference>
<keyword evidence="3" id="KW-0436">Ligase</keyword>
<gene>
    <name evidence="6" type="ORF">ECPE_LOCUS11771</name>
</gene>
<sequence length="263" mass="29673">MRNSHLLSVCFFSLVRDIAAAISRYEKYHFDRVHYVVEDGQRLHFQNLCLVLRSLGFPWLNCKNPTDPSVHNSACSQVHVPFGRVQGASTRRGQGLTLSDILDSAQQTILKRMAQSPNSRFSTNTLDPNLSPADLQKALDTADQLGVTCLVIEILRKRRQKPVHLRSFLGNAVVRTEQDDVDEVSNSIVDKTDMSGLGLQYCHARLYSLEQRAVNAGLIQPDPVHLDRCDLSSLCERIDRLTGDLWVRSGRKSLDRLVKHLTK</sequence>
<evidence type="ECO:0000256" key="3">
    <source>
        <dbReference type="RuleBase" id="RU363038"/>
    </source>
</evidence>
<evidence type="ECO:0000313" key="6">
    <source>
        <dbReference type="EMBL" id="VDP88934.1"/>
    </source>
</evidence>
<dbReference type="AlphaFoldDB" id="A0A183AXT6"/>
<dbReference type="WBParaSite" id="ECPE_0001180601-mRNA-1">
    <property type="protein sequence ID" value="ECPE_0001180601-mRNA-1"/>
    <property type="gene ID" value="ECPE_0001180601"/>
</dbReference>
<comment type="function">
    <text evidence="2">Catalyzes the attachment of arginine to tRNA(Arg) in a two-step reaction: arginine is first activated by ATP to form Arg-AMP and then transferred to the acceptor end of tRNA(Arg).</text>
</comment>
<dbReference type="PANTHER" id="PTHR11956:SF11">
    <property type="entry name" value="ARGININE--TRNA LIGASE, MITOCHONDRIAL-RELATED"/>
    <property type="match status" value="1"/>
</dbReference>
<keyword evidence="3" id="KW-0030">Aminoacyl-tRNA synthetase</keyword>
<evidence type="ECO:0000313" key="7">
    <source>
        <dbReference type="Proteomes" id="UP000272942"/>
    </source>
</evidence>
<dbReference type="GO" id="GO:0032543">
    <property type="term" value="P:mitochondrial translation"/>
    <property type="evidence" value="ECO:0007669"/>
    <property type="project" value="TreeGrafter"/>
</dbReference>
<proteinExistence type="inferred from homology"/>
<dbReference type="SUPFAM" id="SSF52374">
    <property type="entry name" value="Nucleotidylyl transferase"/>
    <property type="match status" value="1"/>
</dbReference>
<dbReference type="InterPro" id="IPR001278">
    <property type="entry name" value="Arg-tRNA-ligase"/>
</dbReference>